<organism evidence="5 6">
    <name type="scientific">Leptolyngbya boryana NIES-2135</name>
    <dbReference type="NCBI Taxonomy" id="1973484"/>
    <lineage>
        <taxon>Bacteria</taxon>
        <taxon>Bacillati</taxon>
        <taxon>Cyanobacteriota</taxon>
        <taxon>Cyanophyceae</taxon>
        <taxon>Leptolyngbyales</taxon>
        <taxon>Leptolyngbyaceae</taxon>
        <taxon>Leptolyngbya group</taxon>
        <taxon>Leptolyngbya</taxon>
    </lineage>
</organism>
<dbReference type="Gene3D" id="3.30.479.30">
    <property type="entry name" value="Band 7 domain"/>
    <property type="match status" value="1"/>
</dbReference>
<dbReference type="Pfam" id="PF01145">
    <property type="entry name" value="Band_7"/>
    <property type="match status" value="1"/>
</dbReference>
<comment type="subcellular location">
    <subcellularLocation>
        <location evidence="1">Membrane</location>
    </subcellularLocation>
</comment>
<reference evidence="5 6" key="1">
    <citation type="submission" date="2017-06" db="EMBL/GenBank/DDBJ databases">
        <title>Genome sequencing of cyanobaciteial culture collection at National Institute for Environmental Studies (NIES).</title>
        <authorList>
            <person name="Hirose Y."/>
            <person name="Shimura Y."/>
            <person name="Fujisawa T."/>
            <person name="Nakamura Y."/>
            <person name="Kawachi M."/>
        </authorList>
    </citation>
    <scope>NUCLEOTIDE SEQUENCE [LARGE SCALE GENOMIC DNA]</scope>
    <source>
        <strain evidence="5 6">NIES-2135</strain>
    </source>
</reference>
<keyword evidence="3" id="KW-1133">Transmembrane helix</keyword>
<evidence type="ECO:0000256" key="1">
    <source>
        <dbReference type="ARBA" id="ARBA00004370"/>
    </source>
</evidence>
<evidence type="ECO:0000313" key="5">
    <source>
        <dbReference type="EMBL" id="BAY54901.1"/>
    </source>
</evidence>
<evidence type="ECO:0000313" key="6">
    <source>
        <dbReference type="Proteomes" id="UP000217895"/>
    </source>
</evidence>
<dbReference type="GO" id="GO:0016020">
    <property type="term" value="C:membrane"/>
    <property type="evidence" value="ECO:0007669"/>
    <property type="project" value="UniProtKB-SubCell"/>
</dbReference>
<dbReference type="PANTHER" id="PTHR23222:SF1">
    <property type="entry name" value="PROHIBITIN-2"/>
    <property type="match status" value="1"/>
</dbReference>
<dbReference type="GO" id="GO:0007005">
    <property type="term" value="P:mitochondrion organization"/>
    <property type="evidence" value="ECO:0007669"/>
    <property type="project" value="TreeGrafter"/>
</dbReference>
<dbReference type="CDD" id="cd03401">
    <property type="entry name" value="SPFH_prohibitin"/>
    <property type="match status" value="1"/>
</dbReference>
<keyword evidence="3" id="KW-0812">Transmembrane</keyword>
<name>A0A1Z4JDT5_LEPBY</name>
<dbReference type="PRINTS" id="PR00679">
    <property type="entry name" value="PROHIBITIN"/>
</dbReference>
<dbReference type="Proteomes" id="UP000217895">
    <property type="component" value="Chromosome"/>
</dbReference>
<evidence type="ECO:0000256" key="2">
    <source>
        <dbReference type="ARBA" id="ARBA00023136"/>
    </source>
</evidence>
<dbReference type="AlphaFoldDB" id="A0A1Z4JDT5"/>
<evidence type="ECO:0000259" key="4">
    <source>
        <dbReference type="SMART" id="SM00244"/>
    </source>
</evidence>
<keyword evidence="6" id="KW-1185">Reference proteome</keyword>
<dbReference type="PANTHER" id="PTHR23222">
    <property type="entry name" value="PROHIBITIN"/>
    <property type="match status" value="1"/>
</dbReference>
<dbReference type="SMART" id="SM00244">
    <property type="entry name" value="PHB"/>
    <property type="match status" value="1"/>
</dbReference>
<dbReference type="InterPro" id="IPR001107">
    <property type="entry name" value="Band_7"/>
</dbReference>
<dbReference type="SUPFAM" id="SSF117892">
    <property type="entry name" value="Band 7/SPFH domain"/>
    <property type="match status" value="1"/>
</dbReference>
<dbReference type="InterPro" id="IPR036013">
    <property type="entry name" value="Band_7/SPFH_dom_sf"/>
</dbReference>
<proteinExistence type="predicted"/>
<evidence type="ECO:0000256" key="3">
    <source>
        <dbReference type="SAM" id="Phobius"/>
    </source>
</evidence>
<keyword evidence="2 3" id="KW-0472">Membrane</keyword>
<feature type="transmembrane region" description="Helical" evidence="3">
    <location>
        <begin position="12"/>
        <end position="30"/>
    </location>
</feature>
<protein>
    <submittedName>
        <fullName evidence="5">Band 7 protein</fullName>
    </submittedName>
</protein>
<feature type="domain" description="Band 7" evidence="4">
    <location>
        <begin position="31"/>
        <end position="192"/>
    </location>
</feature>
<dbReference type="EMBL" id="AP018203">
    <property type="protein sequence ID" value="BAY54901.1"/>
    <property type="molecule type" value="Genomic_DNA"/>
</dbReference>
<sequence length="272" mass="30361">MQSMSLNLRSKIPLIVIAALLGMGGLITLLRSITVISTGEIGIVDFYGQVSEQPLTPGVHLKNPTARMVTFSTQTREFKETLQTPTKEGLMLNVDISVLYRIDPAKAKQLYQTVGMNYEEIVLVPQVRSLMRSATANFESKTIYTSDRQALAQQLRENLNKALSDRGIIIEDALIRNVKLPDSVEKSVQEKLKAEQDAQRMKFVLERERQEADRKRIEAQGNADAQRILSQGLSEQALRFKQIEAMQQLAASQNSKVIIVGGDQKAPVLLQP</sequence>
<accession>A0A1Z4JDT5</accession>
<dbReference type="InterPro" id="IPR000163">
    <property type="entry name" value="Prohibitin"/>
</dbReference>
<gene>
    <name evidence="5" type="ORF">NIES2135_17200</name>
</gene>